<dbReference type="AlphaFoldDB" id="A0A7Z0BUA8"/>
<feature type="transmembrane region" description="Helical" evidence="1">
    <location>
        <begin position="177"/>
        <end position="200"/>
    </location>
</feature>
<evidence type="ECO:0000313" key="3">
    <source>
        <dbReference type="Proteomes" id="UP000522081"/>
    </source>
</evidence>
<reference evidence="2 3" key="1">
    <citation type="submission" date="2020-07" db="EMBL/GenBank/DDBJ databases">
        <title>Genomic Encyclopedia of Type Strains, Phase IV (KMG-IV): sequencing the most valuable type-strain genomes for metagenomic binning, comparative biology and taxonomic classification.</title>
        <authorList>
            <person name="Goeker M."/>
        </authorList>
    </citation>
    <scope>NUCLEOTIDE SEQUENCE [LARGE SCALE GENOMIC DNA]</scope>
    <source>
        <strain evidence="2 3">DSM 29043</strain>
    </source>
</reference>
<sequence>MRIEPLSARPWLVLAAITLAVVAAGLAGLVDADGWRMGVTAITGLALASLMLAMIGSLLRREWLDLVEDELLPAGATLPVCLVLALPLVGQTEMASALVTRGIEETARREAWFADWFVLLRLAGSFALALGFVAAMIRLRPLRREVAMIGLPLVATAFAVLLIDWDLVRAPRWWTPIVPFIAITGHLAGALAITFIYHLAQREKGDRIEFRSLAATLLSLALLSIWASVVQYLIAWYGNLPDAAGWYLARFEGAPGLLPLSALVAGAAVFLLLWSRRQKVMLIASILMLAAYLMHTVWWFAGADLPDLASFAAVFAVWAAWLWLLGAWYDARIGPAQGA</sequence>
<feature type="transmembrane region" description="Helical" evidence="1">
    <location>
        <begin position="37"/>
        <end position="59"/>
    </location>
</feature>
<feature type="transmembrane region" description="Helical" evidence="1">
    <location>
        <begin position="116"/>
        <end position="139"/>
    </location>
</feature>
<gene>
    <name evidence="2" type="ORF">FHS75_002396</name>
</gene>
<feature type="transmembrane region" description="Helical" evidence="1">
    <location>
        <begin position="254"/>
        <end position="273"/>
    </location>
</feature>
<keyword evidence="1" id="KW-0472">Membrane</keyword>
<comment type="caution">
    <text evidence="2">The sequence shown here is derived from an EMBL/GenBank/DDBJ whole genome shotgun (WGS) entry which is preliminary data.</text>
</comment>
<protein>
    <submittedName>
        <fullName evidence="2">Uncharacterized protein</fullName>
    </submittedName>
</protein>
<dbReference type="RefSeq" id="WP_179407912.1">
    <property type="nucleotide sequence ID" value="NZ_BMGF01000004.1"/>
</dbReference>
<feature type="transmembrane region" description="Helical" evidence="1">
    <location>
        <begin position="212"/>
        <end position="234"/>
    </location>
</feature>
<accession>A0A7Z0BUA8</accession>
<keyword evidence="1" id="KW-1133">Transmembrane helix</keyword>
<organism evidence="2 3">
    <name type="scientific">Novosphingobium marinum</name>
    <dbReference type="NCBI Taxonomy" id="1514948"/>
    <lineage>
        <taxon>Bacteria</taxon>
        <taxon>Pseudomonadati</taxon>
        <taxon>Pseudomonadota</taxon>
        <taxon>Alphaproteobacteria</taxon>
        <taxon>Sphingomonadales</taxon>
        <taxon>Sphingomonadaceae</taxon>
        <taxon>Novosphingobium</taxon>
    </lineage>
</organism>
<keyword evidence="3" id="KW-1185">Reference proteome</keyword>
<evidence type="ECO:0000313" key="2">
    <source>
        <dbReference type="EMBL" id="NYH96064.1"/>
    </source>
</evidence>
<feature type="transmembrane region" description="Helical" evidence="1">
    <location>
        <begin position="280"/>
        <end position="302"/>
    </location>
</feature>
<proteinExistence type="predicted"/>
<feature type="transmembrane region" description="Helical" evidence="1">
    <location>
        <begin position="146"/>
        <end position="165"/>
    </location>
</feature>
<keyword evidence="1" id="KW-0812">Transmembrane</keyword>
<dbReference type="EMBL" id="JACBZF010000004">
    <property type="protein sequence ID" value="NYH96064.1"/>
    <property type="molecule type" value="Genomic_DNA"/>
</dbReference>
<feature type="transmembrane region" description="Helical" evidence="1">
    <location>
        <begin position="71"/>
        <end position="90"/>
    </location>
</feature>
<evidence type="ECO:0000256" key="1">
    <source>
        <dbReference type="SAM" id="Phobius"/>
    </source>
</evidence>
<feature type="transmembrane region" description="Helical" evidence="1">
    <location>
        <begin position="308"/>
        <end position="329"/>
    </location>
</feature>
<name>A0A7Z0BUA8_9SPHN</name>
<dbReference type="Proteomes" id="UP000522081">
    <property type="component" value="Unassembled WGS sequence"/>
</dbReference>